<sequence>MSIASIFFCALIVLLIFSFGMSVRDSIKKREDGWPAITLIVALISIAYPLIHIAVIKSDYHINQSCSPVDSPKMELSMLHHAASQHVKTLDGYMITGVGTFYFLGNGESGKNRKVSTYYAYKHGGAAYFSSYRKYSSNASTHLKGLERLARQCVMNGYHPACEKMVNAFTYTPGWVPILPESKPKLFINAGKPLLITSLAHANQTDFKKIH</sequence>
<keyword evidence="3" id="KW-1185">Reference proteome</keyword>
<evidence type="ECO:0000313" key="2">
    <source>
        <dbReference type="EMBL" id="MBU2739593.1"/>
    </source>
</evidence>
<dbReference type="RefSeq" id="WP_215864489.1">
    <property type="nucleotide sequence ID" value="NZ_JABELD010000113.1"/>
</dbReference>
<reference evidence="2 3" key="1">
    <citation type="journal article" date="2021" name="ISME J.">
        <title>Genomic evolution of the class Acidithiobacillia: deep-branching Proteobacteria living in extreme acidic conditions.</title>
        <authorList>
            <person name="Moya-Beltran A."/>
            <person name="Beard S."/>
            <person name="Rojas-Villalobos C."/>
            <person name="Issotta F."/>
            <person name="Gallardo Y."/>
            <person name="Ulloa R."/>
            <person name="Giaveno A."/>
            <person name="Degli Esposti M."/>
            <person name="Johnson D.B."/>
            <person name="Quatrini R."/>
        </authorList>
    </citation>
    <scope>NUCLEOTIDE SEQUENCE [LARGE SCALE GENOMIC DNA]</scope>
    <source>
        <strain evidence="2 3">ATCC 19703</strain>
    </source>
</reference>
<dbReference type="EMBL" id="JABELD010000113">
    <property type="protein sequence ID" value="MBU2739593.1"/>
    <property type="molecule type" value="Genomic_DNA"/>
</dbReference>
<dbReference type="Proteomes" id="UP001197028">
    <property type="component" value="Unassembled WGS sequence"/>
</dbReference>
<gene>
    <name evidence="2" type="ORF">HJG40_12535</name>
</gene>
<evidence type="ECO:0000256" key="1">
    <source>
        <dbReference type="SAM" id="Phobius"/>
    </source>
</evidence>
<feature type="transmembrane region" description="Helical" evidence="1">
    <location>
        <begin position="34"/>
        <end position="55"/>
    </location>
</feature>
<keyword evidence="1" id="KW-0472">Membrane</keyword>
<evidence type="ECO:0000313" key="3">
    <source>
        <dbReference type="Proteomes" id="UP001197028"/>
    </source>
</evidence>
<protein>
    <submittedName>
        <fullName evidence="2">Uncharacterized protein</fullName>
    </submittedName>
</protein>
<proteinExistence type="predicted"/>
<comment type="caution">
    <text evidence="2">The sequence shown here is derived from an EMBL/GenBank/DDBJ whole genome shotgun (WGS) entry which is preliminary data.</text>
</comment>
<keyword evidence="1" id="KW-1133">Transmembrane helix</keyword>
<keyword evidence="1" id="KW-0812">Transmembrane</keyword>
<name>A0ABS5ZTT2_9PROT</name>
<organism evidence="2 3">
    <name type="scientific">Acidithiobacillus concretivorus</name>
    <dbReference type="NCBI Taxonomy" id="3063952"/>
    <lineage>
        <taxon>Bacteria</taxon>
        <taxon>Pseudomonadati</taxon>
        <taxon>Pseudomonadota</taxon>
        <taxon>Acidithiobacillia</taxon>
        <taxon>Acidithiobacillales</taxon>
        <taxon>Acidithiobacillaceae</taxon>
        <taxon>Acidithiobacillus</taxon>
    </lineage>
</organism>
<accession>A0ABS5ZTT2</accession>